<accession>A0ACC2KGC6</accession>
<evidence type="ECO:0000313" key="2">
    <source>
        <dbReference type="Proteomes" id="UP001234297"/>
    </source>
</evidence>
<dbReference type="EMBL" id="CM056817">
    <property type="protein sequence ID" value="KAJ8620043.1"/>
    <property type="molecule type" value="Genomic_DNA"/>
</dbReference>
<reference evidence="1 2" key="1">
    <citation type="journal article" date="2022" name="Hortic Res">
        <title>A haplotype resolved chromosomal level avocado genome allows analysis of novel avocado genes.</title>
        <authorList>
            <person name="Nath O."/>
            <person name="Fletcher S.J."/>
            <person name="Hayward A."/>
            <person name="Shaw L.M."/>
            <person name="Masouleh A.K."/>
            <person name="Furtado A."/>
            <person name="Henry R.J."/>
            <person name="Mitter N."/>
        </authorList>
    </citation>
    <scope>NUCLEOTIDE SEQUENCE [LARGE SCALE GENOMIC DNA]</scope>
    <source>
        <strain evidence="2">cv. Hass</strain>
    </source>
</reference>
<proteinExistence type="predicted"/>
<dbReference type="Proteomes" id="UP001234297">
    <property type="component" value="Chromosome 9"/>
</dbReference>
<name>A0ACC2KGC6_PERAE</name>
<comment type="caution">
    <text evidence="1">The sequence shown here is derived from an EMBL/GenBank/DDBJ whole genome shotgun (WGS) entry which is preliminary data.</text>
</comment>
<evidence type="ECO:0000313" key="1">
    <source>
        <dbReference type="EMBL" id="KAJ8620043.1"/>
    </source>
</evidence>
<organism evidence="1 2">
    <name type="scientific">Persea americana</name>
    <name type="common">Avocado</name>
    <dbReference type="NCBI Taxonomy" id="3435"/>
    <lineage>
        <taxon>Eukaryota</taxon>
        <taxon>Viridiplantae</taxon>
        <taxon>Streptophyta</taxon>
        <taxon>Embryophyta</taxon>
        <taxon>Tracheophyta</taxon>
        <taxon>Spermatophyta</taxon>
        <taxon>Magnoliopsida</taxon>
        <taxon>Magnoliidae</taxon>
        <taxon>Laurales</taxon>
        <taxon>Lauraceae</taxon>
        <taxon>Persea</taxon>
    </lineage>
</organism>
<keyword evidence="2" id="KW-1185">Reference proteome</keyword>
<sequence>MLVVTLALHRLKPRVSLGCMKSGPILAQKNVNYHEPVYWKFGEEGNRYFLHATGHIYAISRELATYFSQPCMPILHQYANEDVSLGAWFIGLEVEHINECNMFCGTPPGAHFARAHFMGCMDSTAADFVFSGCQKCNIG</sequence>
<gene>
    <name evidence="1" type="ORF">MRB53_028572</name>
</gene>
<protein>
    <submittedName>
        <fullName evidence="1">Uncharacterized protein</fullName>
    </submittedName>
</protein>